<evidence type="ECO:0000313" key="1">
    <source>
        <dbReference type="EMBL" id="KAI8421079.1"/>
    </source>
</evidence>
<reference evidence="1 2" key="1">
    <citation type="journal article" date="2022" name="Genome Biol. Evol.">
        <title>The Spruce Budworm Genome: Reconstructing the Evolutionary History of Antifreeze Proteins.</title>
        <authorList>
            <person name="Beliveau C."/>
            <person name="Gagne P."/>
            <person name="Picq S."/>
            <person name="Vernygora O."/>
            <person name="Keeling C.I."/>
            <person name="Pinkney K."/>
            <person name="Doucet D."/>
            <person name="Wen F."/>
            <person name="Johnston J.S."/>
            <person name="Maaroufi H."/>
            <person name="Boyle B."/>
            <person name="Laroche J."/>
            <person name="Dewar K."/>
            <person name="Juretic N."/>
            <person name="Blackburn G."/>
            <person name="Nisole A."/>
            <person name="Brunet B."/>
            <person name="Brandao M."/>
            <person name="Lumley L."/>
            <person name="Duan J."/>
            <person name="Quan G."/>
            <person name="Lucarotti C.J."/>
            <person name="Roe A.D."/>
            <person name="Sperling F.A.H."/>
            <person name="Levesque R.C."/>
            <person name="Cusson M."/>
        </authorList>
    </citation>
    <scope>NUCLEOTIDE SEQUENCE [LARGE SCALE GENOMIC DNA]</scope>
    <source>
        <strain evidence="1">Glfc:IPQL:Cfum</strain>
    </source>
</reference>
<name>A0ACC0JAN4_CHOFU</name>
<sequence>MAIGIQSSPTGLCNILRNEYWERGIKHRAIPVLQKQPLPRSQGYVLLQPQQQRPLPRFVVLTTTRFGKPAIQVGKYRFTRNNRSHGPRALWVCSRVSSGCRAAISTFNLVIYRQRTEHNH</sequence>
<keyword evidence="2" id="KW-1185">Reference proteome</keyword>
<organism evidence="1 2">
    <name type="scientific">Choristoneura fumiferana</name>
    <name type="common">Spruce budworm moth</name>
    <name type="synonym">Archips fumiferana</name>
    <dbReference type="NCBI Taxonomy" id="7141"/>
    <lineage>
        <taxon>Eukaryota</taxon>
        <taxon>Metazoa</taxon>
        <taxon>Ecdysozoa</taxon>
        <taxon>Arthropoda</taxon>
        <taxon>Hexapoda</taxon>
        <taxon>Insecta</taxon>
        <taxon>Pterygota</taxon>
        <taxon>Neoptera</taxon>
        <taxon>Endopterygota</taxon>
        <taxon>Lepidoptera</taxon>
        <taxon>Glossata</taxon>
        <taxon>Ditrysia</taxon>
        <taxon>Tortricoidea</taxon>
        <taxon>Tortricidae</taxon>
        <taxon>Tortricinae</taxon>
        <taxon>Choristoneura</taxon>
    </lineage>
</organism>
<dbReference type="EMBL" id="CM046113">
    <property type="protein sequence ID" value="KAI8421079.1"/>
    <property type="molecule type" value="Genomic_DNA"/>
</dbReference>
<protein>
    <submittedName>
        <fullName evidence="1">Uncharacterized protein</fullName>
    </submittedName>
</protein>
<evidence type="ECO:0000313" key="2">
    <source>
        <dbReference type="Proteomes" id="UP001064048"/>
    </source>
</evidence>
<gene>
    <name evidence="1" type="ORF">MSG28_008198</name>
</gene>
<proteinExistence type="predicted"/>
<accession>A0ACC0JAN4</accession>
<comment type="caution">
    <text evidence="1">The sequence shown here is derived from an EMBL/GenBank/DDBJ whole genome shotgun (WGS) entry which is preliminary data.</text>
</comment>
<dbReference type="Proteomes" id="UP001064048">
    <property type="component" value="Chromosome 13"/>
</dbReference>